<dbReference type="GO" id="GO:0008198">
    <property type="term" value="F:ferrous iron binding"/>
    <property type="evidence" value="ECO:0007669"/>
    <property type="project" value="InterPro"/>
</dbReference>
<keyword evidence="5" id="KW-0560">Oxidoreductase</keyword>
<evidence type="ECO:0000256" key="1">
    <source>
        <dbReference type="ARBA" id="ARBA00001947"/>
    </source>
</evidence>
<reference evidence="7" key="1">
    <citation type="submission" date="2021-01" db="EMBL/GenBank/DDBJ databases">
        <authorList>
            <person name="Corre E."/>
            <person name="Pelletier E."/>
            <person name="Niang G."/>
            <person name="Scheremetjew M."/>
            <person name="Finn R."/>
            <person name="Kale V."/>
            <person name="Holt S."/>
            <person name="Cochrane G."/>
            <person name="Meng A."/>
            <person name="Brown T."/>
            <person name="Cohen L."/>
        </authorList>
    </citation>
    <scope>NUCLEOTIDE SEQUENCE</scope>
    <source>
        <strain evidence="7">CCMP1510</strain>
    </source>
</reference>
<dbReference type="EMBL" id="HBIJ01022462">
    <property type="protein sequence ID" value="CAE0373872.1"/>
    <property type="molecule type" value="Transcribed_RNA"/>
</dbReference>
<accession>A0A7S3K3L5</accession>
<evidence type="ECO:0000256" key="2">
    <source>
        <dbReference type="ARBA" id="ARBA00007581"/>
    </source>
</evidence>
<comment type="similarity">
    <text evidence="2">Belongs to the DODA-type extradiol aromatic ring-opening dioxygenase family.</text>
</comment>
<dbReference type="SUPFAM" id="SSF53213">
    <property type="entry name" value="LigB-like"/>
    <property type="match status" value="1"/>
</dbReference>
<evidence type="ECO:0000313" key="7">
    <source>
        <dbReference type="EMBL" id="CAE0373872.1"/>
    </source>
</evidence>
<dbReference type="GO" id="GO:0016702">
    <property type="term" value="F:oxidoreductase activity, acting on single donors with incorporation of molecular oxygen, incorporation of two atoms of oxygen"/>
    <property type="evidence" value="ECO:0007669"/>
    <property type="project" value="UniProtKB-ARBA"/>
</dbReference>
<keyword evidence="4" id="KW-0862">Zinc</keyword>
<dbReference type="GO" id="GO:0008270">
    <property type="term" value="F:zinc ion binding"/>
    <property type="evidence" value="ECO:0007669"/>
    <property type="project" value="InterPro"/>
</dbReference>
<dbReference type="PANTHER" id="PTHR30096">
    <property type="entry name" value="4,5-DOPA DIOXYGENASE EXTRADIOL-LIKE PROTEIN"/>
    <property type="match status" value="1"/>
</dbReference>
<organism evidence="7">
    <name type="scientific">Aureoumbra lagunensis</name>
    <dbReference type="NCBI Taxonomy" id="44058"/>
    <lineage>
        <taxon>Eukaryota</taxon>
        <taxon>Sar</taxon>
        <taxon>Stramenopiles</taxon>
        <taxon>Ochrophyta</taxon>
        <taxon>Pelagophyceae</taxon>
        <taxon>Pelagomonadales</taxon>
        <taxon>Aureoumbra</taxon>
    </lineage>
</organism>
<evidence type="ECO:0000259" key="6">
    <source>
        <dbReference type="Pfam" id="PF02900"/>
    </source>
</evidence>
<keyword evidence="3" id="KW-0479">Metal-binding</keyword>
<dbReference type="InterPro" id="IPR014436">
    <property type="entry name" value="Extradiol_dOase_DODA"/>
</dbReference>
<dbReference type="AlphaFoldDB" id="A0A7S3K3L5"/>
<dbReference type="CDD" id="cd07363">
    <property type="entry name" value="45_DOPA_Dioxygenase"/>
    <property type="match status" value="1"/>
</dbReference>
<evidence type="ECO:0000256" key="3">
    <source>
        <dbReference type="ARBA" id="ARBA00022723"/>
    </source>
</evidence>
<sequence length="267" mass="29226">MKLTPILFASHGGGPLPLLNRDEATRTHLASLQNELEEKPKAIIVISAHWEADPVRVSASAQPELLFDYYGFPDESYTYKYPVPGSPKLAATIVDLIQNQGIDATLDAERGLDHGVFVPLMLAFPHNTDIPVVAVSLHASLDPQKNALIGKALNPLRAQGYLIIASGMTFHNMRAFNFTATKATHGLEFDAALRQLILHSESASVRLQKLLKWESLPEARFAHPREEHFIPLIVAVAADAATPTSSLPKLIFNENFCGAQVSAFRFG</sequence>
<dbReference type="Pfam" id="PF02900">
    <property type="entry name" value="LigB"/>
    <property type="match status" value="1"/>
</dbReference>
<feature type="domain" description="Extradiol ring-cleavage dioxygenase class III enzyme subunit B" evidence="6">
    <location>
        <begin position="26"/>
        <end position="238"/>
    </location>
</feature>
<dbReference type="PANTHER" id="PTHR30096:SF0">
    <property type="entry name" value="4,5-DOPA DIOXYGENASE EXTRADIOL-LIKE PROTEIN"/>
    <property type="match status" value="1"/>
</dbReference>
<dbReference type="PIRSF" id="PIRSF006157">
    <property type="entry name" value="Doxgns_DODA"/>
    <property type="match status" value="1"/>
</dbReference>
<comment type="cofactor">
    <cofactor evidence="1">
        <name>Zn(2+)</name>
        <dbReference type="ChEBI" id="CHEBI:29105"/>
    </cofactor>
</comment>
<evidence type="ECO:0000256" key="5">
    <source>
        <dbReference type="ARBA" id="ARBA00023002"/>
    </source>
</evidence>
<dbReference type="InterPro" id="IPR004183">
    <property type="entry name" value="Xdiol_dOase_suB"/>
</dbReference>
<dbReference type="Gene3D" id="3.40.830.10">
    <property type="entry name" value="LigB-like"/>
    <property type="match status" value="1"/>
</dbReference>
<evidence type="ECO:0000256" key="4">
    <source>
        <dbReference type="ARBA" id="ARBA00022833"/>
    </source>
</evidence>
<protein>
    <recommendedName>
        <fullName evidence="6">Extradiol ring-cleavage dioxygenase class III enzyme subunit B domain-containing protein</fullName>
    </recommendedName>
</protein>
<gene>
    <name evidence="7" type="ORF">ALAG00032_LOCUS14674</name>
</gene>
<proteinExistence type="inferred from homology"/>
<name>A0A7S3K3L5_9STRA</name>